<evidence type="ECO:0000313" key="1">
    <source>
        <dbReference type="Proteomes" id="UP000095287"/>
    </source>
</evidence>
<keyword evidence="1" id="KW-1185">Reference proteome</keyword>
<dbReference type="AlphaFoldDB" id="A0A1I7YVS6"/>
<dbReference type="WBParaSite" id="L893_g20252.t1">
    <property type="protein sequence ID" value="L893_g20252.t1"/>
    <property type="gene ID" value="L893_g20252"/>
</dbReference>
<sequence length="363" mass="41820">MDDVPSAFVVSLMENLLTIERCPGLKHVVKLGRGYGTIAREVCKAATTCDAVIPGILFEAPFNGDRVFVKAPTFKGLLEHTRRPPSVKTLVELSLTAEYLAPEGNYSLTKGTSMREIRRLIRQCRHVRVRELVVKRFPSSPLPWGAFFPGLTTFFNRVVLHYHETDSFQEFLLAFVEGEKLEMLWLRDDYRFPRSVPRWLQETILNVFFQPQFQHLKLPFYGSCWASSVLFNSLLRHWLMGAETFPETTKVLDICGAPPIAHLRGCRVESTGARFLPPILPGETYQDYVPCARRRFLLPHPESVERMLEVTVSIRTNPTFRTMTISDEAFFEKACFSKIKFHFKRGDNAIYWRAPHRHHTDLA</sequence>
<name>A0A1I7YVS6_9BILA</name>
<organism evidence="1 2">
    <name type="scientific">Steinernema glaseri</name>
    <dbReference type="NCBI Taxonomy" id="37863"/>
    <lineage>
        <taxon>Eukaryota</taxon>
        <taxon>Metazoa</taxon>
        <taxon>Ecdysozoa</taxon>
        <taxon>Nematoda</taxon>
        <taxon>Chromadorea</taxon>
        <taxon>Rhabditida</taxon>
        <taxon>Tylenchina</taxon>
        <taxon>Panagrolaimomorpha</taxon>
        <taxon>Strongyloidoidea</taxon>
        <taxon>Steinernematidae</taxon>
        <taxon>Steinernema</taxon>
    </lineage>
</organism>
<reference evidence="2" key="1">
    <citation type="submission" date="2016-11" db="UniProtKB">
        <authorList>
            <consortium name="WormBaseParasite"/>
        </authorList>
    </citation>
    <scope>IDENTIFICATION</scope>
</reference>
<dbReference type="Proteomes" id="UP000095287">
    <property type="component" value="Unplaced"/>
</dbReference>
<accession>A0A1I7YVS6</accession>
<proteinExistence type="predicted"/>
<protein>
    <submittedName>
        <fullName evidence="2">F-box domain-containing protein</fullName>
    </submittedName>
</protein>
<evidence type="ECO:0000313" key="2">
    <source>
        <dbReference type="WBParaSite" id="L893_g20252.t1"/>
    </source>
</evidence>